<evidence type="ECO:0000313" key="3">
    <source>
        <dbReference type="Proteomes" id="UP000740883"/>
    </source>
</evidence>
<keyword evidence="3" id="KW-1185">Reference proteome</keyword>
<dbReference type="GO" id="GO:0000290">
    <property type="term" value="P:deadenylation-dependent decapping of nuclear-transcribed mRNA"/>
    <property type="evidence" value="ECO:0007669"/>
    <property type="project" value="InterPro"/>
</dbReference>
<dbReference type="Pfam" id="PF11969">
    <property type="entry name" value="DcpS_C"/>
    <property type="match status" value="1"/>
</dbReference>
<dbReference type="PANTHER" id="PTHR12978">
    <property type="entry name" value="HISTIDINE TRIAD HIT PROTEIN MEMBER"/>
    <property type="match status" value="1"/>
</dbReference>
<dbReference type="GO" id="GO:0016787">
    <property type="term" value="F:hydrolase activity"/>
    <property type="evidence" value="ECO:0007669"/>
    <property type="project" value="InterPro"/>
</dbReference>
<dbReference type="Gene3D" id="3.30.200.40">
    <property type="entry name" value="Scavenger mRNA decapping enzyme, N-terminal domain"/>
    <property type="match status" value="1"/>
</dbReference>
<protein>
    <submittedName>
        <fullName evidence="2">M7GpppX diphosphatase</fullName>
    </submittedName>
</protein>
<name>A0A9P6KZU7_9MICR</name>
<dbReference type="Pfam" id="PF05652">
    <property type="entry name" value="DcpS"/>
    <property type="match status" value="1"/>
</dbReference>
<proteinExistence type="inferred from homology"/>
<dbReference type="PANTHER" id="PTHR12978:SF0">
    <property type="entry name" value="M7GPPPX DIPHOSPHATASE"/>
    <property type="match status" value="1"/>
</dbReference>
<dbReference type="GO" id="GO:0005634">
    <property type="term" value="C:nucleus"/>
    <property type="evidence" value="ECO:0007669"/>
    <property type="project" value="TreeGrafter"/>
</dbReference>
<dbReference type="AlphaFoldDB" id="A0A9P6KZU7"/>
<organism evidence="2 3">
    <name type="scientific">Nosema granulosis</name>
    <dbReference type="NCBI Taxonomy" id="83296"/>
    <lineage>
        <taxon>Eukaryota</taxon>
        <taxon>Fungi</taxon>
        <taxon>Fungi incertae sedis</taxon>
        <taxon>Microsporidia</taxon>
        <taxon>Nosematidae</taxon>
        <taxon>Nosema</taxon>
    </lineage>
</organism>
<evidence type="ECO:0000256" key="1">
    <source>
        <dbReference type="ARBA" id="ARBA00010208"/>
    </source>
</evidence>
<dbReference type="Proteomes" id="UP000740883">
    <property type="component" value="Unassembled WGS sequence"/>
</dbReference>
<dbReference type="OrthoDB" id="10264956at2759"/>
<gene>
    <name evidence="2" type="primary">DCPS</name>
    <name evidence="2" type="ORF">NGRA_0776</name>
</gene>
<accession>A0A9P6KZU7</accession>
<evidence type="ECO:0000313" key="2">
    <source>
        <dbReference type="EMBL" id="KAF9764162.1"/>
    </source>
</evidence>
<dbReference type="Gene3D" id="3.30.428.10">
    <property type="entry name" value="HIT-like"/>
    <property type="match status" value="1"/>
</dbReference>
<reference evidence="2 3" key="1">
    <citation type="journal article" date="2020" name="Genome Biol. Evol.">
        <title>Comparative genomics of strictly vertically transmitted, feminizing microsporidia endosymbionts of amphipod crustaceans.</title>
        <authorList>
            <person name="Cormier A."/>
            <person name="Chebbi M.A."/>
            <person name="Giraud I."/>
            <person name="Wattier R."/>
            <person name="Teixeira M."/>
            <person name="Gilbert C."/>
            <person name="Rigaud T."/>
            <person name="Cordaux R."/>
        </authorList>
    </citation>
    <scope>NUCLEOTIDE SEQUENCE [LARGE SCALE GENOMIC DNA]</scope>
    <source>
        <strain evidence="2 3">Ou3-Ou53</strain>
    </source>
</reference>
<sequence>MSVDLKNFELEIKKSDSDFTVYVGKINQKKAVLVVPHKIVLEDTFKDLIQQESEIIQQNDIYTTYSIKSPQEFNLRLIYPATDSHITKYLSGLKFTKQSYNEYLQNTNFKEIPWINNIIDGSSSEQIYYQDSDFVLIPNYKWNRSNSDDLQLLLIFKDKNLKTIRDLKSPSILIKAREVIRKEILAFGLDYSDLLVFFHYPPTYNQLHLHIENINMRTTGASSVGRAKLLEDVIYSLSIDLNFYKRDLYFAGKHV</sequence>
<dbReference type="SUPFAM" id="SSF54197">
    <property type="entry name" value="HIT-like"/>
    <property type="match status" value="1"/>
</dbReference>
<dbReference type="InterPro" id="IPR036265">
    <property type="entry name" value="HIT-like_sf"/>
</dbReference>
<dbReference type="SUPFAM" id="SSF102860">
    <property type="entry name" value="mRNA decapping enzyme DcpS N-terminal domain"/>
    <property type="match status" value="1"/>
</dbReference>
<dbReference type="GO" id="GO:0000340">
    <property type="term" value="F:RNA 7-methylguanosine cap binding"/>
    <property type="evidence" value="ECO:0007669"/>
    <property type="project" value="TreeGrafter"/>
</dbReference>
<dbReference type="InterPro" id="IPR008594">
    <property type="entry name" value="DcpS/DCS2"/>
</dbReference>
<dbReference type="EMBL" id="SBJO01000034">
    <property type="protein sequence ID" value="KAF9764162.1"/>
    <property type="molecule type" value="Genomic_DNA"/>
</dbReference>
<comment type="similarity">
    <text evidence="1">Belongs to the HIT family.</text>
</comment>
<dbReference type="InterPro" id="IPR011145">
    <property type="entry name" value="Scavenger_mRNA_decap_enz_N"/>
</dbReference>
<dbReference type="GO" id="GO:0000932">
    <property type="term" value="C:P-body"/>
    <property type="evidence" value="ECO:0007669"/>
    <property type="project" value="TreeGrafter"/>
</dbReference>
<comment type="caution">
    <text evidence="2">The sequence shown here is derived from an EMBL/GenBank/DDBJ whole genome shotgun (WGS) entry which is preliminary data.</text>
</comment>